<dbReference type="RefSeq" id="WP_148344596.1">
    <property type="nucleotide sequence ID" value="NZ_VSFG01000007.1"/>
</dbReference>
<dbReference type="InterPro" id="IPR011048">
    <property type="entry name" value="Haem_d1_sf"/>
</dbReference>
<feature type="domain" description="Fibronectin type-III" evidence="4">
    <location>
        <begin position="506"/>
        <end position="594"/>
    </location>
</feature>
<dbReference type="Gene3D" id="2.60.40.10">
    <property type="entry name" value="Immunoglobulins"/>
    <property type="match status" value="1"/>
</dbReference>
<dbReference type="Pfam" id="PF00041">
    <property type="entry name" value="fn3"/>
    <property type="match status" value="1"/>
</dbReference>
<evidence type="ECO:0000256" key="3">
    <source>
        <dbReference type="SAM" id="MobiDB-lite"/>
    </source>
</evidence>
<name>A0A5D0NEL8_9ACTN</name>
<keyword evidence="6" id="KW-1185">Reference proteome</keyword>
<dbReference type="PROSITE" id="PS50853">
    <property type="entry name" value="FN3"/>
    <property type="match status" value="1"/>
</dbReference>
<dbReference type="InterPro" id="IPR003961">
    <property type="entry name" value="FN3_dom"/>
</dbReference>
<evidence type="ECO:0000256" key="2">
    <source>
        <dbReference type="ARBA" id="ARBA00023326"/>
    </source>
</evidence>
<protein>
    <recommendedName>
        <fullName evidence="4">Fibronectin type-III domain-containing protein</fullName>
    </recommendedName>
</protein>
<keyword evidence="2" id="KW-0119">Carbohydrate metabolism</keyword>
<evidence type="ECO:0000259" key="4">
    <source>
        <dbReference type="PROSITE" id="PS50853"/>
    </source>
</evidence>
<comment type="caution">
    <text evidence="5">The sequence shown here is derived from an EMBL/GenBank/DDBJ whole genome shotgun (WGS) entry which is preliminary data.</text>
</comment>
<feature type="compositionally biased region" description="Pro residues" evidence="3">
    <location>
        <begin position="392"/>
        <end position="413"/>
    </location>
</feature>
<dbReference type="STRING" id="1220554.GCA_001552135_02630"/>
<dbReference type="AlphaFoldDB" id="A0A5D0NEL8"/>
<keyword evidence="2" id="KW-0624">Polysaccharide degradation</keyword>
<dbReference type="CDD" id="cd00063">
    <property type="entry name" value="FN3"/>
    <property type="match status" value="1"/>
</dbReference>
<dbReference type="SUPFAM" id="SSF49265">
    <property type="entry name" value="Fibronectin type III"/>
    <property type="match status" value="2"/>
</dbReference>
<sequence length="698" mass="71899">MRAGLRLLFRRDRLTGQVAAGLVGALAIAAGAYGVGVASARYRLADVGAWLSAGSRGLVVHANGPAAKVDGKTGVIPQMRGHEIQVVQDGATVLIVDLVTGVVSRLDPAQLDIGQSRPLGQGIQVLAGAGKAYTVDSIKGVVQQIDPVALSPVGPPATLPPLLGQAGIDARGALWVPVSRNGEVSAFADGRLQPPVKVGGAGDSLALTIAGGDPVVTDSTAATATVLKPSGARLTVSLPTTVRRSGRGGVLAPARTEGTTVPLLVPGTGSLVTVDTGTGRYSSTRLTMPRHRYRPPQMLGPKVYIPDETAGALVVYDAAANRFEAPVPVSGRPSRLDVFVRDGLLWANDPGGPHAVVIDRGGASKGIDKYRDRVAGGPRRTALPLPSGGGDPAPPRRPSAPPRPPRPGEPPAAPANVTVTPGAGTMRVDYQPSRGDGVLGFVLKDVPSGLAAAPAAAGPGGGPFTVTGGDCAREYRFRVAVRYRDARGRTRELASAPSDPVRPCVTPGAPTGLTARATPSGTKVAWTPPPGADAPAAYKLSWDGPVKGSRTVSAASASLGDVWTNGPYTFTVSAVNGAGTGSAARLDTRLTGPTGRYPVERNGKSTSYVRDAPDVENGKTVVTMNDNNGEMVDVHCQVKGAYFKRNETLAGDKYAYITYQGKKGYVIGYLVDTPGDWNSFAGPAVWTCEPSMTFYPSQ</sequence>
<proteinExistence type="predicted"/>
<dbReference type="InterPro" id="IPR036116">
    <property type="entry name" value="FN3_sf"/>
</dbReference>
<keyword evidence="1" id="KW-0378">Hydrolase</keyword>
<dbReference type="SMART" id="SM00060">
    <property type="entry name" value="FN3"/>
    <property type="match status" value="2"/>
</dbReference>
<evidence type="ECO:0000313" key="5">
    <source>
        <dbReference type="EMBL" id="TYB42749.1"/>
    </source>
</evidence>
<dbReference type="EMBL" id="VSFG01000007">
    <property type="protein sequence ID" value="TYB42749.1"/>
    <property type="molecule type" value="Genomic_DNA"/>
</dbReference>
<reference evidence="5 6" key="1">
    <citation type="submission" date="2019-08" db="EMBL/GenBank/DDBJ databases">
        <title>Actinomadura sp. nov. CYP1-5 isolated from mountain soil.</title>
        <authorList>
            <person name="Songsumanus A."/>
            <person name="Kuncharoen N."/>
            <person name="Kudo T."/>
            <person name="Yuki M."/>
            <person name="Igarashi Y."/>
            <person name="Tanasupawat S."/>
        </authorList>
    </citation>
    <scope>NUCLEOTIDE SEQUENCE [LARGE SCALE GENOMIC DNA]</scope>
    <source>
        <strain evidence="5 6">JCM 14158</strain>
    </source>
</reference>
<feature type="region of interest" description="Disordered" evidence="3">
    <location>
        <begin position="367"/>
        <end position="430"/>
    </location>
</feature>
<organism evidence="5 6">
    <name type="scientific">Actinomadura chibensis</name>
    <dbReference type="NCBI Taxonomy" id="392828"/>
    <lineage>
        <taxon>Bacteria</taxon>
        <taxon>Bacillati</taxon>
        <taxon>Actinomycetota</taxon>
        <taxon>Actinomycetes</taxon>
        <taxon>Streptosporangiales</taxon>
        <taxon>Thermomonosporaceae</taxon>
        <taxon>Actinomadura</taxon>
    </lineage>
</organism>
<dbReference type="SUPFAM" id="SSF51004">
    <property type="entry name" value="C-terminal (heme d1) domain of cytochrome cd1-nitrite reductase"/>
    <property type="match status" value="1"/>
</dbReference>
<dbReference type="Proteomes" id="UP000323380">
    <property type="component" value="Unassembled WGS sequence"/>
</dbReference>
<gene>
    <name evidence="5" type="ORF">FXF69_28625</name>
</gene>
<dbReference type="InterPro" id="IPR013783">
    <property type="entry name" value="Ig-like_fold"/>
</dbReference>
<evidence type="ECO:0000256" key="1">
    <source>
        <dbReference type="ARBA" id="ARBA00023295"/>
    </source>
</evidence>
<keyword evidence="1" id="KW-0326">Glycosidase</keyword>
<evidence type="ECO:0000313" key="6">
    <source>
        <dbReference type="Proteomes" id="UP000323380"/>
    </source>
</evidence>
<dbReference type="GO" id="GO:0016798">
    <property type="term" value="F:hydrolase activity, acting on glycosyl bonds"/>
    <property type="evidence" value="ECO:0007669"/>
    <property type="project" value="UniProtKB-KW"/>
</dbReference>
<accession>A0A5D0NEL8</accession>
<dbReference type="GO" id="GO:0000272">
    <property type="term" value="P:polysaccharide catabolic process"/>
    <property type="evidence" value="ECO:0007669"/>
    <property type="project" value="UniProtKB-KW"/>
</dbReference>